<dbReference type="InterPro" id="IPR027417">
    <property type="entry name" value="P-loop_NTPase"/>
</dbReference>
<dbReference type="InterPro" id="IPR044567">
    <property type="entry name" value="CLSY/DRD1"/>
</dbReference>
<keyword evidence="5" id="KW-0539">Nucleus</keyword>
<evidence type="ECO:0008006" key="8">
    <source>
        <dbReference type="Google" id="ProtNLM"/>
    </source>
</evidence>
<name>A0A2G2ZIB1_CAPAN</name>
<dbReference type="STRING" id="4072.A0A2G2ZIB1"/>
<comment type="caution">
    <text evidence="6">The sequence shown here is derived from an EMBL/GenBank/DDBJ whole genome shotgun (WGS) entry which is preliminary data.</text>
</comment>
<dbReference type="GO" id="GO:0004386">
    <property type="term" value="F:helicase activity"/>
    <property type="evidence" value="ECO:0007669"/>
    <property type="project" value="UniProtKB-KW"/>
</dbReference>
<evidence type="ECO:0000256" key="3">
    <source>
        <dbReference type="ARBA" id="ARBA00022806"/>
    </source>
</evidence>
<dbReference type="Gramene" id="PHT81703">
    <property type="protein sequence ID" value="PHT81703"/>
    <property type="gene ID" value="T459_14718"/>
</dbReference>
<dbReference type="Gene3D" id="3.40.50.300">
    <property type="entry name" value="P-loop containing nucleotide triphosphate hydrolases"/>
    <property type="match status" value="1"/>
</dbReference>
<evidence type="ECO:0000313" key="7">
    <source>
        <dbReference type="Proteomes" id="UP000222542"/>
    </source>
</evidence>
<dbReference type="PANTHER" id="PTHR45821">
    <property type="entry name" value="SNF2 DOMAIN-CONTAINING PROTEIN CLASSY 2-RELATED"/>
    <property type="match status" value="1"/>
</dbReference>
<comment type="subcellular location">
    <subcellularLocation>
        <location evidence="1">Nucleus</location>
    </subcellularLocation>
</comment>
<keyword evidence="7" id="KW-1185">Reference proteome</keyword>
<evidence type="ECO:0000313" key="6">
    <source>
        <dbReference type="EMBL" id="PHT81703.1"/>
    </source>
</evidence>
<reference evidence="6 7" key="2">
    <citation type="journal article" date="2017" name="Genome Biol.">
        <title>New reference genome sequences of hot pepper reveal the massive evolution of plant disease-resistance genes by retroduplication.</title>
        <authorList>
            <person name="Kim S."/>
            <person name="Park J."/>
            <person name="Yeom S.I."/>
            <person name="Kim Y.M."/>
            <person name="Seo E."/>
            <person name="Kim K.T."/>
            <person name="Kim M.S."/>
            <person name="Lee J.M."/>
            <person name="Cheong K."/>
            <person name="Shin H.S."/>
            <person name="Kim S.B."/>
            <person name="Han K."/>
            <person name="Lee J."/>
            <person name="Park M."/>
            <person name="Lee H.A."/>
            <person name="Lee H.Y."/>
            <person name="Lee Y."/>
            <person name="Oh S."/>
            <person name="Lee J.H."/>
            <person name="Choi E."/>
            <person name="Choi E."/>
            <person name="Lee S.E."/>
            <person name="Jeon J."/>
            <person name="Kim H."/>
            <person name="Choi G."/>
            <person name="Song H."/>
            <person name="Lee J."/>
            <person name="Lee S.C."/>
            <person name="Kwon J.K."/>
            <person name="Lee H.Y."/>
            <person name="Koo N."/>
            <person name="Hong Y."/>
            <person name="Kim R.W."/>
            <person name="Kang W.H."/>
            <person name="Huh J.H."/>
            <person name="Kang B.C."/>
            <person name="Yang T.J."/>
            <person name="Lee Y.H."/>
            <person name="Bennetzen J.L."/>
            <person name="Choi D."/>
        </authorList>
    </citation>
    <scope>NUCLEOTIDE SEQUENCE [LARGE SCALE GENOMIC DNA]</scope>
    <source>
        <strain evidence="7">cv. CM334</strain>
    </source>
</reference>
<evidence type="ECO:0000256" key="4">
    <source>
        <dbReference type="ARBA" id="ARBA00022840"/>
    </source>
</evidence>
<proteinExistence type="predicted"/>
<gene>
    <name evidence="6" type="ORF">T459_14718</name>
</gene>
<dbReference type="SUPFAM" id="SSF52540">
    <property type="entry name" value="P-loop containing nucleoside triphosphate hydrolases"/>
    <property type="match status" value="1"/>
</dbReference>
<keyword evidence="3" id="KW-0378">Hydrolase</keyword>
<dbReference type="EMBL" id="AYRZ02000005">
    <property type="protein sequence ID" value="PHT81703.1"/>
    <property type="molecule type" value="Genomic_DNA"/>
</dbReference>
<dbReference type="GO" id="GO:0005634">
    <property type="term" value="C:nucleus"/>
    <property type="evidence" value="ECO:0007669"/>
    <property type="project" value="UniProtKB-SubCell"/>
</dbReference>
<dbReference type="AlphaFoldDB" id="A0A2G2ZIB1"/>
<dbReference type="GO" id="GO:0005524">
    <property type="term" value="F:ATP binding"/>
    <property type="evidence" value="ECO:0007669"/>
    <property type="project" value="UniProtKB-KW"/>
</dbReference>
<dbReference type="PANTHER" id="PTHR45821:SF5">
    <property type="entry name" value="SNF2 DOMAIN-CONTAINING PROTEIN CLASSY 4"/>
    <property type="match status" value="1"/>
</dbReference>
<keyword evidence="4" id="KW-0067">ATP-binding</keyword>
<organism evidence="6 7">
    <name type="scientific">Capsicum annuum</name>
    <name type="common">Capsicum pepper</name>
    <dbReference type="NCBI Taxonomy" id="4072"/>
    <lineage>
        <taxon>Eukaryota</taxon>
        <taxon>Viridiplantae</taxon>
        <taxon>Streptophyta</taxon>
        <taxon>Embryophyta</taxon>
        <taxon>Tracheophyta</taxon>
        <taxon>Spermatophyta</taxon>
        <taxon>Magnoliopsida</taxon>
        <taxon>eudicotyledons</taxon>
        <taxon>Gunneridae</taxon>
        <taxon>Pentapetalae</taxon>
        <taxon>asterids</taxon>
        <taxon>lamiids</taxon>
        <taxon>Solanales</taxon>
        <taxon>Solanaceae</taxon>
        <taxon>Solanoideae</taxon>
        <taxon>Capsiceae</taxon>
        <taxon>Capsicum</taxon>
    </lineage>
</organism>
<evidence type="ECO:0000256" key="1">
    <source>
        <dbReference type="ARBA" id="ARBA00004123"/>
    </source>
</evidence>
<protein>
    <recommendedName>
        <fullName evidence="8">Helicase C-terminal domain-containing protein</fullName>
    </recommendedName>
</protein>
<keyword evidence="2" id="KW-0547">Nucleotide-binding</keyword>
<evidence type="ECO:0000256" key="2">
    <source>
        <dbReference type="ARBA" id="ARBA00022741"/>
    </source>
</evidence>
<sequence length="104" mass="12206">MSKCFVQACLEGISLIGVSRLVFLDIVWNPSVKQQASSRSHRNGQKKFVYVYFPVTSKWEVGEIEQQMRKKNHPDILLSWNEVYNSCYRFEDNILVSMVKHEVH</sequence>
<evidence type="ECO:0000256" key="5">
    <source>
        <dbReference type="ARBA" id="ARBA00023242"/>
    </source>
</evidence>
<dbReference type="Proteomes" id="UP000222542">
    <property type="component" value="Unassembled WGS sequence"/>
</dbReference>
<dbReference type="GO" id="GO:0080188">
    <property type="term" value="P:gene silencing by siRNA-directed DNA methylation"/>
    <property type="evidence" value="ECO:0007669"/>
    <property type="project" value="InterPro"/>
</dbReference>
<keyword evidence="3" id="KW-0347">Helicase</keyword>
<reference evidence="6 7" key="1">
    <citation type="journal article" date="2014" name="Nat. Genet.">
        <title>Genome sequence of the hot pepper provides insights into the evolution of pungency in Capsicum species.</title>
        <authorList>
            <person name="Kim S."/>
            <person name="Park M."/>
            <person name="Yeom S.I."/>
            <person name="Kim Y.M."/>
            <person name="Lee J.M."/>
            <person name="Lee H.A."/>
            <person name="Seo E."/>
            <person name="Choi J."/>
            <person name="Cheong K."/>
            <person name="Kim K.T."/>
            <person name="Jung K."/>
            <person name="Lee G.W."/>
            <person name="Oh S.K."/>
            <person name="Bae C."/>
            <person name="Kim S.B."/>
            <person name="Lee H.Y."/>
            <person name="Kim S.Y."/>
            <person name="Kim M.S."/>
            <person name="Kang B.C."/>
            <person name="Jo Y.D."/>
            <person name="Yang H.B."/>
            <person name="Jeong H.J."/>
            <person name="Kang W.H."/>
            <person name="Kwon J.K."/>
            <person name="Shin C."/>
            <person name="Lim J.Y."/>
            <person name="Park J.H."/>
            <person name="Huh J.H."/>
            <person name="Kim J.S."/>
            <person name="Kim B.D."/>
            <person name="Cohen O."/>
            <person name="Paran I."/>
            <person name="Suh M.C."/>
            <person name="Lee S.B."/>
            <person name="Kim Y.K."/>
            <person name="Shin Y."/>
            <person name="Noh S.J."/>
            <person name="Park J."/>
            <person name="Seo Y.S."/>
            <person name="Kwon S.Y."/>
            <person name="Kim H.A."/>
            <person name="Park J.M."/>
            <person name="Kim H.J."/>
            <person name="Choi S.B."/>
            <person name="Bosland P.W."/>
            <person name="Reeves G."/>
            <person name="Jo S.H."/>
            <person name="Lee B.W."/>
            <person name="Cho H.T."/>
            <person name="Choi H.S."/>
            <person name="Lee M.S."/>
            <person name="Yu Y."/>
            <person name="Do Choi Y."/>
            <person name="Park B.S."/>
            <person name="van Deynze A."/>
            <person name="Ashrafi H."/>
            <person name="Hill T."/>
            <person name="Kim W.T."/>
            <person name="Pai H.S."/>
            <person name="Ahn H.K."/>
            <person name="Yeam I."/>
            <person name="Giovannoni J.J."/>
            <person name="Rose J.K."/>
            <person name="Sorensen I."/>
            <person name="Lee S.J."/>
            <person name="Kim R.W."/>
            <person name="Choi I.Y."/>
            <person name="Choi B.S."/>
            <person name="Lim J.S."/>
            <person name="Lee Y.H."/>
            <person name="Choi D."/>
        </authorList>
    </citation>
    <scope>NUCLEOTIDE SEQUENCE [LARGE SCALE GENOMIC DNA]</scope>
    <source>
        <strain evidence="7">cv. CM334</strain>
    </source>
</reference>
<accession>A0A2G2ZIB1</accession>